<organism evidence="1 2">
    <name type="scientific">Sphagnum jensenii</name>
    <dbReference type="NCBI Taxonomy" id="128206"/>
    <lineage>
        <taxon>Eukaryota</taxon>
        <taxon>Viridiplantae</taxon>
        <taxon>Streptophyta</taxon>
        <taxon>Embryophyta</taxon>
        <taxon>Bryophyta</taxon>
        <taxon>Sphagnophytina</taxon>
        <taxon>Sphagnopsida</taxon>
        <taxon>Sphagnales</taxon>
        <taxon>Sphagnaceae</taxon>
        <taxon>Sphagnum</taxon>
    </lineage>
</organism>
<dbReference type="Proteomes" id="UP001497444">
    <property type="component" value="Chromosome 3"/>
</dbReference>
<accession>A0ABP0WSH7</accession>
<evidence type="ECO:0000313" key="1">
    <source>
        <dbReference type="EMBL" id="CAK9269826.1"/>
    </source>
</evidence>
<proteinExistence type="predicted"/>
<protein>
    <submittedName>
        <fullName evidence="1">Uncharacterized protein</fullName>
    </submittedName>
</protein>
<gene>
    <name evidence="1" type="ORF">CSSPJE1EN1_LOCUS15304</name>
</gene>
<keyword evidence="2" id="KW-1185">Reference proteome</keyword>
<reference evidence="1" key="1">
    <citation type="submission" date="2024-02" db="EMBL/GenBank/DDBJ databases">
        <authorList>
            <consortium name="ELIXIR-Norway"/>
            <consortium name="Elixir Norway"/>
        </authorList>
    </citation>
    <scope>NUCLEOTIDE SEQUENCE</scope>
</reference>
<dbReference type="EMBL" id="OZ020098">
    <property type="protein sequence ID" value="CAK9269826.1"/>
    <property type="molecule type" value="Genomic_DNA"/>
</dbReference>
<evidence type="ECO:0000313" key="2">
    <source>
        <dbReference type="Proteomes" id="UP001497444"/>
    </source>
</evidence>
<sequence length="96" mass="10444">MPQEFPNGLTQGMLDLAESAICSSLFGIEGRDTVGTLQNAAGPILQQSRVEKKGQISNPSLERHGMAMMLPITLRVSLASFFAFQHHSHVTESYLA</sequence>
<name>A0ABP0WSH7_9BRYO</name>